<dbReference type="EMBL" id="NJAK01000001">
    <property type="protein sequence ID" value="PHM60939.1"/>
    <property type="molecule type" value="Genomic_DNA"/>
</dbReference>
<keyword evidence="2" id="KW-1185">Reference proteome</keyword>
<organism evidence="1 2">
    <name type="scientific">Xenorhabdus ishibashii</name>
    <dbReference type="NCBI Taxonomy" id="1034471"/>
    <lineage>
        <taxon>Bacteria</taxon>
        <taxon>Pseudomonadati</taxon>
        <taxon>Pseudomonadota</taxon>
        <taxon>Gammaproteobacteria</taxon>
        <taxon>Enterobacterales</taxon>
        <taxon>Morganellaceae</taxon>
        <taxon>Xenorhabdus</taxon>
    </lineage>
</organism>
<dbReference type="RefSeq" id="WP_099116190.1">
    <property type="nucleotide sequence ID" value="NZ_NJAK01000001.1"/>
</dbReference>
<proteinExistence type="predicted"/>
<gene>
    <name evidence="1" type="ORF">Xish_00045</name>
</gene>
<name>A0A2D0KBT5_9GAMM</name>
<dbReference type="Proteomes" id="UP000222168">
    <property type="component" value="Unassembled WGS sequence"/>
</dbReference>
<accession>A0A2D0KBT5</accession>
<protein>
    <submittedName>
        <fullName evidence="1">Uncharacterized protein</fullName>
    </submittedName>
</protein>
<evidence type="ECO:0000313" key="1">
    <source>
        <dbReference type="EMBL" id="PHM60939.1"/>
    </source>
</evidence>
<dbReference type="AlphaFoldDB" id="A0A2D0KBT5"/>
<evidence type="ECO:0000313" key="2">
    <source>
        <dbReference type="Proteomes" id="UP000222168"/>
    </source>
</evidence>
<reference evidence="1 2" key="1">
    <citation type="journal article" date="2017" name="Nat. Microbiol.">
        <title>Natural product diversity associated with the nematode symbionts Photorhabdus and Xenorhabdus.</title>
        <authorList>
            <person name="Tobias N.J."/>
            <person name="Wolff H."/>
            <person name="Djahanschiri B."/>
            <person name="Grundmann F."/>
            <person name="Kronenwerth M."/>
            <person name="Shi Y.M."/>
            <person name="Simonyi S."/>
            <person name="Grun P."/>
            <person name="Shapiro-Ilan D."/>
            <person name="Pidot S.J."/>
            <person name="Stinear T.P."/>
            <person name="Ebersberger I."/>
            <person name="Bode H.B."/>
        </authorList>
    </citation>
    <scope>NUCLEOTIDE SEQUENCE [LARGE SCALE GENOMIC DNA]</scope>
    <source>
        <strain evidence="1 2">DSM 22670</strain>
    </source>
</reference>
<comment type="caution">
    <text evidence="1">The sequence shown here is derived from an EMBL/GenBank/DDBJ whole genome shotgun (WGS) entry which is preliminary data.</text>
</comment>
<sequence>MQKKEPEIITNGNNEKIIELRVNGAPLCYLNTKSAISADYLFFLKAVLEALSVDSTSLEHEANLAGKTTIHEHEAFAAIKDPINL</sequence>